<evidence type="ECO:0000313" key="2">
    <source>
        <dbReference type="Proteomes" id="UP000015361"/>
    </source>
</evidence>
<name>S6EUG5_LACLL</name>
<protein>
    <submittedName>
        <fullName evidence="1">Uncharacterized protein</fullName>
    </submittedName>
</protein>
<evidence type="ECO:0000313" key="1">
    <source>
        <dbReference type="EMBL" id="CDG04925.1"/>
    </source>
</evidence>
<reference evidence="1 2" key="1">
    <citation type="journal article" date="2013" name="Appl. Environ. Microbiol.">
        <title>The Carbohydrate Metabolism Signature of Lactococcus lactis Strain A12 Reveals Its Sourdough Ecosystem Origin.</title>
        <authorList>
            <person name="Passerini D."/>
            <person name="Coddeville M."/>
            <person name="Le Bourgeois P."/>
            <person name="Loubiere P."/>
            <person name="Ritzenthaler P."/>
            <person name="Fontagne-Faucher C."/>
            <person name="Daveran-Mingot M.L."/>
            <person name="Cocaign-Bousquet M."/>
        </authorList>
    </citation>
    <scope>NUCLEOTIDE SEQUENCE [LARGE SCALE GENOMIC DNA]</scope>
    <source>
        <strain evidence="1 2">A12</strain>
    </source>
</reference>
<sequence length="10" mass="1110">MNSTNETSLN</sequence>
<organism evidence="1 2">
    <name type="scientific">Lactococcus lactis subsp. lactis A12</name>
    <dbReference type="NCBI Taxonomy" id="1137134"/>
    <lineage>
        <taxon>Bacteria</taxon>
        <taxon>Bacillati</taxon>
        <taxon>Bacillota</taxon>
        <taxon>Bacilli</taxon>
        <taxon>Lactobacillales</taxon>
        <taxon>Streptococcaceae</taxon>
        <taxon>Lactococcus</taxon>
    </lineage>
</organism>
<dbReference type="EMBL" id="CBLU010000014">
    <property type="protein sequence ID" value="CDG04925.1"/>
    <property type="molecule type" value="Genomic_DNA"/>
</dbReference>
<dbReference type="Proteomes" id="UP000015361">
    <property type="component" value="Unassembled WGS sequence"/>
</dbReference>
<comment type="caution">
    <text evidence="1">The sequence shown here is derived from an EMBL/GenBank/DDBJ whole genome shotgun (WGS) entry which is preliminary data.</text>
</comment>
<proteinExistence type="predicted"/>
<accession>S6EUG5</accession>
<gene>
    <name evidence="1" type="ORF">O9U_03405</name>
</gene>